<dbReference type="PROSITE" id="PS51166">
    <property type="entry name" value="CBM20"/>
    <property type="match status" value="2"/>
</dbReference>
<dbReference type="PANTHER" id="PTHR32518">
    <property type="match status" value="1"/>
</dbReference>
<feature type="domain" description="CBM20" evidence="12">
    <location>
        <begin position="1"/>
        <end position="98"/>
    </location>
</feature>
<dbReference type="GO" id="GO:0004134">
    <property type="term" value="F:4-alpha-glucanotransferase activity"/>
    <property type="evidence" value="ECO:0007669"/>
    <property type="project" value="UniProtKB-EC"/>
</dbReference>
<dbReference type="Gene3D" id="2.60.40.10">
    <property type="entry name" value="Immunoglobulins"/>
    <property type="match status" value="2"/>
</dbReference>
<dbReference type="Pfam" id="PF02446">
    <property type="entry name" value="Glyco_hydro_77"/>
    <property type="match status" value="1"/>
</dbReference>
<dbReference type="RefSeq" id="WP_200755277.1">
    <property type="nucleotide sequence ID" value="NZ_AP023322.1"/>
</dbReference>
<reference evidence="14" key="1">
    <citation type="submission" date="2020-07" db="EMBL/GenBank/DDBJ databases">
        <title>Complete genome sequencing of Coprobacter sp. strain 2CBH44.</title>
        <authorList>
            <person name="Sakamoto M."/>
            <person name="Murakami T."/>
            <person name="Mori H."/>
        </authorList>
    </citation>
    <scope>NUCLEOTIDE SEQUENCE [LARGE SCALE GENOMIC DNA]</scope>
    <source>
        <strain evidence="14">2CBH44</strain>
    </source>
</reference>
<dbReference type="InterPro" id="IPR002044">
    <property type="entry name" value="CBM20"/>
</dbReference>
<comment type="similarity">
    <text evidence="3">Belongs to the disproportionating enzyme family.</text>
</comment>
<evidence type="ECO:0000256" key="10">
    <source>
        <dbReference type="ARBA" id="ARBA00031423"/>
    </source>
</evidence>
<keyword evidence="8 13" id="KW-0808">Transferase</keyword>
<dbReference type="InterPro" id="IPR017853">
    <property type="entry name" value="GH"/>
</dbReference>
<evidence type="ECO:0000256" key="6">
    <source>
        <dbReference type="ARBA" id="ARBA00022490"/>
    </source>
</evidence>
<name>A0A7G1HSJ3_9BACT</name>
<keyword evidence="6" id="KW-0963">Cytoplasm</keyword>
<dbReference type="GO" id="GO:0005975">
    <property type="term" value="P:carbohydrate metabolic process"/>
    <property type="evidence" value="ECO:0007669"/>
    <property type="project" value="InterPro"/>
</dbReference>
<evidence type="ECO:0000259" key="12">
    <source>
        <dbReference type="PROSITE" id="PS51166"/>
    </source>
</evidence>
<dbReference type="SMART" id="SM01065">
    <property type="entry name" value="CBM_2"/>
    <property type="match status" value="2"/>
</dbReference>
<dbReference type="CDD" id="cd05467">
    <property type="entry name" value="CBM20"/>
    <property type="match status" value="1"/>
</dbReference>
<dbReference type="Proteomes" id="UP000594042">
    <property type="component" value="Chromosome"/>
</dbReference>
<dbReference type="EC" id="2.4.1.25" evidence="4"/>
<evidence type="ECO:0000256" key="3">
    <source>
        <dbReference type="ARBA" id="ARBA00005684"/>
    </source>
</evidence>
<keyword evidence="9" id="KW-0119">Carbohydrate metabolism</keyword>
<dbReference type="SUPFAM" id="SSF49452">
    <property type="entry name" value="Starch-binding domain-like"/>
    <property type="match status" value="2"/>
</dbReference>
<evidence type="ECO:0000256" key="5">
    <source>
        <dbReference type="ARBA" id="ARBA00020295"/>
    </source>
</evidence>
<dbReference type="Pfam" id="PF00686">
    <property type="entry name" value="CBM_20"/>
    <property type="match status" value="1"/>
</dbReference>
<keyword evidence="7" id="KW-0328">Glycosyltransferase</keyword>
<evidence type="ECO:0000256" key="9">
    <source>
        <dbReference type="ARBA" id="ARBA00023277"/>
    </source>
</evidence>
<dbReference type="SUPFAM" id="SSF51445">
    <property type="entry name" value="(Trans)glycosidases"/>
    <property type="match status" value="1"/>
</dbReference>
<dbReference type="InterPro" id="IPR003385">
    <property type="entry name" value="Glyco_hydro_77"/>
</dbReference>
<dbReference type="AlphaFoldDB" id="A0A7G1HSJ3"/>
<accession>A0A7G1HSJ3</accession>
<proteinExistence type="inferred from homology"/>
<gene>
    <name evidence="13" type="ORF">Cop2CBH44_00550</name>
</gene>
<evidence type="ECO:0000256" key="7">
    <source>
        <dbReference type="ARBA" id="ARBA00022676"/>
    </source>
</evidence>
<keyword evidence="14" id="KW-1185">Reference proteome</keyword>
<dbReference type="InterPro" id="IPR013784">
    <property type="entry name" value="Carb-bd-like_fold"/>
</dbReference>
<evidence type="ECO:0000256" key="2">
    <source>
        <dbReference type="ARBA" id="ARBA00004496"/>
    </source>
</evidence>
<dbReference type="GO" id="GO:2001070">
    <property type="term" value="F:starch binding"/>
    <property type="evidence" value="ECO:0007669"/>
    <property type="project" value="InterPro"/>
</dbReference>
<comment type="catalytic activity">
    <reaction evidence="1">
        <text>Transfers a segment of a (1-&gt;4)-alpha-D-glucan to a new position in an acceptor, which may be glucose or a (1-&gt;4)-alpha-D-glucan.</text>
        <dbReference type="EC" id="2.4.1.25"/>
    </reaction>
</comment>
<dbReference type="GO" id="GO:0005737">
    <property type="term" value="C:cytoplasm"/>
    <property type="evidence" value="ECO:0007669"/>
    <property type="project" value="UniProtKB-SubCell"/>
</dbReference>
<evidence type="ECO:0000256" key="4">
    <source>
        <dbReference type="ARBA" id="ARBA00012560"/>
    </source>
</evidence>
<dbReference type="EMBL" id="AP023322">
    <property type="protein sequence ID" value="BCI61702.1"/>
    <property type="molecule type" value="Genomic_DNA"/>
</dbReference>
<evidence type="ECO:0000256" key="1">
    <source>
        <dbReference type="ARBA" id="ARBA00000439"/>
    </source>
</evidence>
<feature type="domain" description="CBM20" evidence="12">
    <location>
        <begin position="123"/>
        <end position="236"/>
    </location>
</feature>
<protein>
    <recommendedName>
        <fullName evidence="5">4-alpha-glucanotransferase</fullName>
        <ecNumber evidence="4">2.4.1.25</ecNumber>
    </recommendedName>
    <alternativeName>
        <fullName evidence="10">Amylomaltase</fullName>
    </alternativeName>
    <alternativeName>
        <fullName evidence="11">Disproportionating enzyme</fullName>
    </alternativeName>
</protein>
<evidence type="ECO:0000256" key="11">
    <source>
        <dbReference type="ARBA" id="ARBA00031501"/>
    </source>
</evidence>
<dbReference type="InterPro" id="IPR013783">
    <property type="entry name" value="Ig-like_fold"/>
</dbReference>
<evidence type="ECO:0000313" key="14">
    <source>
        <dbReference type="Proteomes" id="UP000594042"/>
    </source>
</evidence>
<dbReference type="KEGG" id="copr:Cop2CBH44_00550"/>
<comment type="subcellular location">
    <subcellularLocation>
        <location evidence="2">Cytoplasm</location>
    </subcellularLocation>
</comment>
<evidence type="ECO:0000256" key="8">
    <source>
        <dbReference type="ARBA" id="ARBA00022679"/>
    </source>
</evidence>
<dbReference type="PANTHER" id="PTHR32518:SF3">
    <property type="entry name" value="4-ALPHA-GLUCANOTRANSFERASE"/>
    <property type="match status" value="1"/>
</dbReference>
<dbReference type="Gene3D" id="3.20.20.80">
    <property type="entry name" value="Glycosidases"/>
    <property type="match status" value="2"/>
</dbReference>
<organism evidence="13 14">
    <name type="scientific">Coprobacter secundus subsp. similis</name>
    <dbReference type="NCBI Taxonomy" id="2751153"/>
    <lineage>
        <taxon>Bacteria</taxon>
        <taxon>Pseudomonadati</taxon>
        <taxon>Bacteroidota</taxon>
        <taxon>Bacteroidia</taxon>
        <taxon>Bacteroidales</taxon>
        <taxon>Barnesiellaceae</taxon>
        <taxon>Coprobacter</taxon>
    </lineage>
</organism>
<evidence type="ECO:0000313" key="13">
    <source>
        <dbReference type="EMBL" id="BCI61702.1"/>
    </source>
</evidence>
<sequence>MKVIFNIEYQTIWGQILYLTGSPDTLGNFDENKAVPMRYNGNGRWTYEMEISQDDIPFEYRYLVKEYDNVINREWGDNRTLYPENKTRHCLVYDHWNEQPEDKSFYSSAFVDGIFSRNNTHELKPYPVKTLTLKVWAPTILPDQVVAIVDRSSGWDVTNPKILDDSAYPLWTISIPVENITFPYEYKFVILKKSDNTLIGWETGDNRTVNISLLADNECVVISGMHLHNPLPGWKGTGVAIPVFSLRTEQSLGIGDFVDLRKMVDWAAETGMRIIQILPVNDTTMTHTWVDSYPYNANSIFALHPNYLRVEEIGTLKDTDAMQRYEELKKELNTLSEIDYERVSLAKEAYIKAIFSETGKETLESEAFKTFFAANKEWLIPYAAFCCLRDRYGTPDFTQWKEHSTYDKAGIQQFCAPRNIWYDDIARTYYVQYHLARQLKETRDYAHKKGVVLKGDIPIGISRHSADAWSHTTLFHMDSQAGAPPDAFSVMGQNWGFPTYNWPVMEKDNYTWWKARFRKMAEYFDAYRIDHILGFFRIWQIPEYSVQGLMGHFNPALPYTLEEMQSYGFYFSPYRHARPYIRPYMLGEIFGQYADEVMQKYLVREHDGSYTLLPEVNTQRKIEQLMEQEPDETRRTTIRNGLFTLVADVLFLEDPQRKNHWHPRISAQYTYGYKALSDYEKWCFNRLYDEFFYKRHDEFWKQEALKKLPPLISSTRMLVCGEDLGMIPHCVPEVMHKLQILSLEIQRMPKEANHNFADTWHYPYLSVCTTSTHDMSTLRAWWEENREQTQQFYNHVLHLQGEAPTYCEPWICEKIIDMQLESPSMWVILPLQDWLSTDGTIRRQNPQEERINIPANSRHYWRYRMHLTLEELLNKKSFNQMIKRKIRYFNR</sequence>